<keyword evidence="1" id="KW-0378">Hydrolase</keyword>
<gene>
    <name evidence="5" type="ORF">RM779_08580</name>
</gene>
<dbReference type="Gene3D" id="3.60.40.10">
    <property type="entry name" value="PPM-type phosphatase domain"/>
    <property type="match status" value="1"/>
</dbReference>
<dbReference type="InterPro" id="IPR003018">
    <property type="entry name" value="GAF"/>
</dbReference>
<dbReference type="Pfam" id="PF07228">
    <property type="entry name" value="SpoIIE"/>
    <property type="match status" value="1"/>
</dbReference>
<dbReference type="EMBL" id="JAVREV010000004">
    <property type="protein sequence ID" value="MDT0442652.1"/>
    <property type="molecule type" value="Genomic_DNA"/>
</dbReference>
<dbReference type="InterPro" id="IPR036890">
    <property type="entry name" value="HATPase_C_sf"/>
</dbReference>
<dbReference type="InterPro" id="IPR036457">
    <property type="entry name" value="PPM-type-like_dom_sf"/>
</dbReference>
<dbReference type="SUPFAM" id="SSF55781">
    <property type="entry name" value="GAF domain-like"/>
    <property type="match status" value="1"/>
</dbReference>
<feature type="compositionally biased region" description="Basic and acidic residues" evidence="2">
    <location>
        <begin position="638"/>
        <end position="655"/>
    </location>
</feature>
<dbReference type="InterPro" id="IPR001932">
    <property type="entry name" value="PPM-type_phosphatase-like_dom"/>
</dbReference>
<proteinExistence type="predicted"/>
<dbReference type="CDD" id="cd16936">
    <property type="entry name" value="HATPase_RsbW-like"/>
    <property type="match status" value="1"/>
</dbReference>
<dbReference type="SUPFAM" id="SSF55785">
    <property type="entry name" value="PYP-like sensor domain (PAS domain)"/>
    <property type="match status" value="2"/>
</dbReference>
<sequence>MSAIPHPGGLGGLPGPAAVVLLDPRGEVLASTPGAAELTGRTAAELHGSRFADLLTGPNDWPDLDELAAAGAAGHGTRTLRRPDGSTVEVRIDIHPLDPAEATGQLVALTPHPAAHRQEEDQALLRALFSQTRVGLALHDADLRISRLSADPSAIIRGGKVPLGVRLPADLFDLMVPGDAAALLGQLRHVAATGEPLVYWEHSARLKAAPEQERVLAVSALQLQDTNEQLLGVVSVFTDVTEQHLARRRMALLHTAAQRIGPSLDVARNAEELTRVLVPDFADLAAVDLSDSLLSGDEPGAVLLGAPVRRVAATAATGPWPGEVYPLGAAFRIDHPEEEGLPVGVTLREAEVSALRPLPLDAESGAGPGELLPSRAGSRMIIPLRARGQVLGSLALWRAAARPPFTRSDADLAEEIGSRTALSVDNARRYTREHRTLETLQRSLLPQPVVEVSAARTAGSYVPAGTAAGIGGGWYDVIPLSSARVAFVIGDVAGHGLNATATMGRLRTAVQTLADLDLAPDELLTRLDDLAIRLADVEPRPDNSSPGGAVGATCLYCIYDPVTGDCTMSGAGRVPPVVARPGEPAQEVALKQGPPLGVGGSPFETARVRLEPGALLLFFSDELVTYAGEGARQGAAGDARRESGGEGGGESRGEGEGAEEAPGDSRRRRLNLLRERAAEGAAAGRPPAAVGRAVLDALLPGRAPANDVALLVARVQALPEGATADWEFRADPTVVADARDAVLAQLKDWGLTGNAFPTELIVSELITNAIRYAGGPVGLRLILDETLICEVSDPSETQPHLRRARPTDEGGRGLFLVAQLAHRWGSRYTSAGKTIWTEQLLDRD</sequence>
<comment type="caution">
    <text evidence="5">The sequence shown here is derived from an EMBL/GenBank/DDBJ whole genome shotgun (WGS) entry which is preliminary data.</text>
</comment>
<organism evidence="5 6">
    <name type="scientific">Streptomyces johnsoniae</name>
    <dbReference type="NCBI Taxonomy" id="3075532"/>
    <lineage>
        <taxon>Bacteria</taxon>
        <taxon>Bacillati</taxon>
        <taxon>Actinomycetota</taxon>
        <taxon>Actinomycetes</taxon>
        <taxon>Kitasatosporales</taxon>
        <taxon>Streptomycetaceae</taxon>
        <taxon>Streptomyces</taxon>
    </lineage>
</organism>
<keyword evidence="6" id="KW-1185">Reference proteome</keyword>
<dbReference type="Gene3D" id="3.30.450.40">
    <property type="match status" value="1"/>
</dbReference>
<feature type="region of interest" description="Disordered" evidence="2">
    <location>
        <begin position="631"/>
        <end position="667"/>
    </location>
</feature>
<dbReference type="Proteomes" id="UP001183615">
    <property type="component" value="Unassembled WGS sequence"/>
</dbReference>
<dbReference type="Pfam" id="PF13426">
    <property type="entry name" value="PAS_9"/>
    <property type="match status" value="1"/>
</dbReference>
<evidence type="ECO:0000256" key="2">
    <source>
        <dbReference type="SAM" id="MobiDB-lite"/>
    </source>
</evidence>
<dbReference type="InterPro" id="IPR013656">
    <property type="entry name" value="PAS_4"/>
</dbReference>
<dbReference type="InterPro" id="IPR052016">
    <property type="entry name" value="Bact_Sigma-Reg"/>
</dbReference>
<dbReference type="Pfam" id="PF01590">
    <property type="entry name" value="GAF"/>
    <property type="match status" value="1"/>
</dbReference>
<evidence type="ECO:0000313" key="5">
    <source>
        <dbReference type="EMBL" id="MDT0442652.1"/>
    </source>
</evidence>
<dbReference type="CDD" id="cd00130">
    <property type="entry name" value="PAS"/>
    <property type="match status" value="1"/>
</dbReference>
<dbReference type="PANTHER" id="PTHR43156:SF2">
    <property type="entry name" value="STAGE II SPORULATION PROTEIN E"/>
    <property type="match status" value="1"/>
</dbReference>
<dbReference type="Gene3D" id="3.30.450.20">
    <property type="entry name" value="PAS domain"/>
    <property type="match status" value="2"/>
</dbReference>
<reference evidence="6" key="1">
    <citation type="submission" date="2023-07" db="EMBL/GenBank/DDBJ databases">
        <title>30 novel species of actinomycetes from the DSMZ collection.</title>
        <authorList>
            <person name="Nouioui I."/>
        </authorList>
    </citation>
    <scope>NUCLEOTIDE SEQUENCE [LARGE SCALE GENOMIC DNA]</scope>
    <source>
        <strain evidence="6">DSM 41886</strain>
    </source>
</reference>
<dbReference type="RefSeq" id="WP_311617072.1">
    <property type="nucleotide sequence ID" value="NZ_JAVREV010000004.1"/>
</dbReference>
<name>A0ABU2S0X6_9ACTN</name>
<evidence type="ECO:0000313" key="6">
    <source>
        <dbReference type="Proteomes" id="UP001183615"/>
    </source>
</evidence>
<dbReference type="SMART" id="SM00331">
    <property type="entry name" value="PP2C_SIG"/>
    <property type="match status" value="1"/>
</dbReference>
<dbReference type="InterPro" id="IPR003594">
    <property type="entry name" value="HATPase_dom"/>
</dbReference>
<feature type="domain" description="PPM-type phosphatase" evidence="4">
    <location>
        <begin position="455"/>
        <end position="715"/>
    </location>
</feature>
<accession>A0ABU2S0X6</accession>
<dbReference type="Gene3D" id="3.30.565.10">
    <property type="entry name" value="Histidine kinase-like ATPase, C-terminal domain"/>
    <property type="match status" value="1"/>
</dbReference>
<protein>
    <submittedName>
        <fullName evidence="5">SpoIIE family protein phosphatase</fullName>
    </submittedName>
</protein>
<dbReference type="PANTHER" id="PTHR43156">
    <property type="entry name" value="STAGE II SPORULATION PROTEIN E-RELATED"/>
    <property type="match status" value="1"/>
</dbReference>
<dbReference type="SMART" id="SM00065">
    <property type="entry name" value="GAF"/>
    <property type="match status" value="1"/>
</dbReference>
<feature type="domain" description="GAF" evidence="3">
    <location>
        <begin position="248"/>
        <end position="434"/>
    </location>
</feature>
<evidence type="ECO:0000256" key="1">
    <source>
        <dbReference type="ARBA" id="ARBA00022801"/>
    </source>
</evidence>
<dbReference type="Pfam" id="PF08448">
    <property type="entry name" value="PAS_4"/>
    <property type="match status" value="1"/>
</dbReference>
<dbReference type="InterPro" id="IPR035965">
    <property type="entry name" value="PAS-like_dom_sf"/>
</dbReference>
<evidence type="ECO:0000259" key="3">
    <source>
        <dbReference type="SMART" id="SM00065"/>
    </source>
</evidence>
<dbReference type="InterPro" id="IPR029016">
    <property type="entry name" value="GAF-like_dom_sf"/>
</dbReference>
<dbReference type="SUPFAM" id="SSF55874">
    <property type="entry name" value="ATPase domain of HSP90 chaperone/DNA topoisomerase II/histidine kinase"/>
    <property type="match status" value="1"/>
</dbReference>
<dbReference type="Pfam" id="PF13581">
    <property type="entry name" value="HATPase_c_2"/>
    <property type="match status" value="1"/>
</dbReference>
<dbReference type="InterPro" id="IPR000014">
    <property type="entry name" value="PAS"/>
</dbReference>
<evidence type="ECO:0000259" key="4">
    <source>
        <dbReference type="SMART" id="SM00331"/>
    </source>
</evidence>